<proteinExistence type="inferred from homology"/>
<keyword evidence="7 9" id="KW-0378">Hydrolase</keyword>
<dbReference type="GO" id="GO:0004222">
    <property type="term" value="F:metalloendopeptidase activity"/>
    <property type="evidence" value="ECO:0007669"/>
    <property type="project" value="InterPro"/>
</dbReference>
<dbReference type="Proteomes" id="UP000290243">
    <property type="component" value="Chromosome"/>
</dbReference>
<evidence type="ECO:0000313" key="10">
    <source>
        <dbReference type="EMBL" id="VEU75696.1"/>
    </source>
</evidence>
<keyword evidence="11" id="KW-1185">Reference proteome</keyword>
<comment type="similarity">
    <text evidence="1 9">Belongs to the endoribonuclease YbeY family.</text>
</comment>
<dbReference type="OrthoDB" id="9807740at2"/>
<dbReference type="RefSeq" id="WP_129647020.1">
    <property type="nucleotide sequence ID" value="NZ_LR215037.1"/>
</dbReference>
<keyword evidence="3 9" id="KW-0698">rRNA processing</keyword>
<dbReference type="PANTHER" id="PTHR46986">
    <property type="entry name" value="ENDORIBONUCLEASE YBEY, CHLOROPLASTIC"/>
    <property type="match status" value="1"/>
</dbReference>
<evidence type="ECO:0000256" key="9">
    <source>
        <dbReference type="HAMAP-Rule" id="MF_00009"/>
    </source>
</evidence>
<dbReference type="PROSITE" id="PS01306">
    <property type="entry name" value="UPF0054"/>
    <property type="match status" value="1"/>
</dbReference>
<evidence type="ECO:0000313" key="11">
    <source>
        <dbReference type="Proteomes" id="UP000290243"/>
    </source>
</evidence>
<dbReference type="GO" id="GO:0008270">
    <property type="term" value="F:zinc ion binding"/>
    <property type="evidence" value="ECO:0007669"/>
    <property type="project" value="UniProtKB-UniRule"/>
</dbReference>
<dbReference type="Gene3D" id="3.40.390.30">
    <property type="entry name" value="Metalloproteases ('zincins'), catalytic domain"/>
    <property type="match status" value="1"/>
</dbReference>
<dbReference type="InterPro" id="IPR023091">
    <property type="entry name" value="MetalPrtase_cat_dom_sf_prd"/>
</dbReference>
<dbReference type="GO" id="GO:0005737">
    <property type="term" value="C:cytoplasm"/>
    <property type="evidence" value="ECO:0007669"/>
    <property type="project" value="UniProtKB-SubCell"/>
</dbReference>
<feature type="binding site" evidence="9">
    <location>
        <position position="122"/>
    </location>
    <ligand>
        <name>Zn(2+)</name>
        <dbReference type="ChEBI" id="CHEBI:29105"/>
        <note>catalytic</note>
    </ligand>
</feature>
<dbReference type="NCBIfam" id="TIGR00043">
    <property type="entry name" value="rRNA maturation RNase YbeY"/>
    <property type="match status" value="1"/>
</dbReference>
<dbReference type="KEGG" id="mmau:NCTC10168_00628"/>
<keyword evidence="5 9" id="KW-0479">Metal-binding</keyword>
<name>A0A449B551_9BACT</name>
<comment type="cofactor">
    <cofactor evidence="9">
        <name>Zn(2+)</name>
        <dbReference type="ChEBI" id="CHEBI:29105"/>
    </cofactor>
    <text evidence="9">Binds 1 zinc ion.</text>
</comment>
<evidence type="ECO:0000256" key="8">
    <source>
        <dbReference type="ARBA" id="ARBA00022833"/>
    </source>
</evidence>
<evidence type="ECO:0000256" key="7">
    <source>
        <dbReference type="ARBA" id="ARBA00022801"/>
    </source>
</evidence>
<dbReference type="GO" id="GO:0006364">
    <property type="term" value="P:rRNA processing"/>
    <property type="evidence" value="ECO:0007669"/>
    <property type="project" value="UniProtKB-UniRule"/>
</dbReference>
<comment type="function">
    <text evidence="9">Single strand-specific metallo-endoribonuclease involved in late-stage 70S ribosome quality control and in maturation of the 3' terminus of the 16S rRNA.</text>
</comment>
<keyword evidence="9" id="KW-0963">Cytoplasm</keyword>
<evidence type="ECO:0000256" key="2">
    <source>
        <dbReference type="ARBA" id="ARBA00022517"/>
    </source>
</evidence>
<dbReference type="SUPFAM" id="SSF55486">
    <property type="entry name" value="Metalloproteases ('zincins'), catalytic domain"/>
    <property type="match status" value="1"/>
</dbReference>
<evidence type="ECO:0000256" key="3">
    <source>
        <dbReference type="ARBA" id="ARBA00022552"/>
    </source>
</evidence>
<evidence type="ECO:0000256" key="6">
    <source>
        <dbReference type="ARBA" id="ARBA00022759"/>
    </source>
</evidence>
<dbReference type="Pfam" id="PF02130">
    <property type="entry name" value="YbeY"/>
    <property type="match status" value="1"/>
</dbReference>
<reference evidence="10 11" key="1">
    <citation type="submission" date="2019-01" db="EMBL/GenBank/DDBJ databases">
        <authorList>
            <consortium name="Pathogen Informatics"/>
        </authorList>
    </citation>
    <scope>NUCLEOTIDE SEQUENCE [LARGE SCALE GENOMIC DNA]</scope>
    <source>
        <strain evidence="10 11">NCTC10168</strain>
    </source>
</reference>
<dbReference type="GO" id="GO:0004521">
    <property type="term" value="F:RNA endonuclease activity"/>
    <property type="evidence" value="ECO:0007669"/>
    <property type="project" value="UniProtKB-UniRule"/>
</dbReference>
<keyword evidence="8 9" id="KW-0862">Zinc</keyword>
<comment type="subcellular location">
    <subcellularLocation>
        <location evidence="9">Cytoplasm</location>
    </subcellularLocation>
</comment>
<keyword evidence="6 9" id="KW-0255">Endonuclease</keyword>
<organism evidence="10 11">
    <name type="scientific">Mycoplasmopsis maculosa</name>
    <dbReference type="NCBI Taxonomy" id="114885"/>
    <lineage>
        <taxon>Bacteria</taxon>
        <taxon>Bacillati</taxon>
        <taxon>Mycoplasmatota</taxon>
        <taxon>Mycoplasmoidales</taxon>
        <taxon>Metamycoplasmataceae</taxon>
        <taxon>Mycoplasmopsis</taxon>
    </lineage>
</organism>
<accession>A0A449B551</accession>
<evidence type="ECO:0000256" key="4">
    <source>
        <dbReference type="ARBA" id="ARBA00022722"/>
    </source>
</evidence>
<feature type="binding site" evidence="9">
    <location>
        <position position="118"/>
    </location>
    <ligand>
        <name>Zn(2+)</name>
        <dbReference type="ChEBI" id="CHEBI:29105"/>
        <note>catalytic</note>
    </ligand>
</feature>
<keyword evidence="4 9" id="KW-0540">Nuclease</keyword>
<dbReference type="HAMAP" id="MF_00009">
    <property type="entry name" value="Endoribonucl_YbeY"/>
    <property type="match status" value="1"/>
</dbReference>
<protein>
    <recommendedName>
        <fullName evidence="9">Endoribonuclease YbeY</fullName>
        <ecNumber evidence="9">3.1.-.-</ecNumber>
    </recommendedName>
</protein>
<dbReference type="EC" id="3.1.-.-" evidence="9"/>
<dbReference type="InterPro" id="IPR020549">
    <property type="entry name" value="YbeY_CS"/>
</dbReference>
<dbReference type="EMBL" id="LR215037">
    <property type="protein sequence ID" value="VEU75696.1"/>
    <property type="molecule type" value="Genomic_DNA"/>
</dbReference>
<dbReference type="PANTHER" id="PTHR46986:SF1">
    <property type="entry name" value="ENDORIBONUCLEASE YBEY, CHLOROPLASTIC"/>
    <property type="match status" value="1"/>
</dbReference>
<feature type="binding site" evidence="9">
    <location>
        <position position="128"/>
    </location>
    <ligand>
        <name>Zn(2+)</name>
        <dbReference type="ChEBI" id="CHEBI:29105"/>
        <note>catalytic</note>
    </ligand>
</feature>
<gene>
    <name evidence="9" type="primary">ybeY</name>
    <name evidence="10" type="ORF">NCTC10168_00628</name>
</gene>
<evidence type="ECO:0000256" key="5">
    <source>
        <dbReference type="ARBA" id="ARBA00022723"/>
    </source>
</evidence>
<keyword evidence="2 9" id="KW-0690">Ribosome biogenesis</keyword>
<sequence>MIKLNIDIKYNGLKTFRFKKEFKQILRNLQTYFKLENKEISVDVLITNNEEIKKLNKKFRNKDYATDILSFDFSGKDIYKNLPIFPLGELIISHEKVKQQAKEFNHSIKREYCYLFTHGLVHLMGFDHELEEERIQMNKIVDDIFKPLNINRKREEKENGN</sequence>
<evidence type="ECO:0000256" key="1">
    <source>
        <dbReference type="ARBA" id="ARBA00010875"/>
    </source>
</evidence>
<dbReference type="InterPro" id="IPR002036">
    <property type="entry name" value="YbeY"/>
</dbReference>
<dbReference type="AlphaFoldDB" id="A0A449B551"/>